<evidence type="ECO:0000313" key="2">
    <source>
        <dbReference type="EMBL" id="KZT53191.1"/>
    </source>
</evidence>
<keyword evidence="3" id="KW-1185">Reference proteome</keyword>
<dbReference type="EMBL" id="KV424044">
    <property type="protein sequence ID" value="KZT53191.1"/>
    <property type="molecule type" value="Genomic_DNA"/>
</dbReference>
<accession>A0A165DNL9</accession>
<dbReference type="PANTHER" id="PTHR39474:SF1">
    <property type="entry name" value="FUNGAL SPECIFIC TRANSCRIPTION FACTOR"/>
    <property type="match status" value="1"/>
</dbReference>
<evidence type="ECO:0000313" key="3">
    <source>
        <dbReference type="Proteomes" id="UP000076842"/>
    </source>
</evidence>
<feature type="compositionally biased region" description="Low complexity" evidence="1">
    <location>
        <begin position="1"/>
        <end position="13"/>
    </location>
</feature>
<dbReference type="PANTHER" id="PTHR39474">
    <property type="entry name" value="UNNAMED PRODUCT"/>
    <property type="match status" value="1"/>
</dbReference>
<name>A0A165DNL9_9BASI</name>
<proteinExistence type="predicted"/>
<dbReference type="Proteomes" id="UP000076842">
    <property type="component" value="Unassembled WGS sequence"/>
</dbReference>
<dbReference type="AlphaFoldDB" id="A0A165DNL9"/>
<feature type="region of interest" description="Disordered" evidence="1">
    <location>
        <begin position="1"/>
        <end position="26"/>
    </location>
</feature>
<dbReference type="STRING" id="1353952.A0A165DNL9"/>
<dbReference type="InParanoid" id="A0A165DNL9"/>
<reference evidence="2 3" key="1">
    <citation type="journal article" date="2016" name="Mol. Biol. Evol.">
        <title>Comparative Genomics of Early-Diverging Mushroom-Forming Fungi Provides Insights into the Origins of Lignocellulose Decay Capabilities.</title>
        <authorList>
            <person name="Nagy L.G."/>
            <person name="Riley R."/>
            <person name="Tritt A."/>
            <person name="Adam C."/>
            <person name="Daum C."/>
            <person name="Floudas D."/>
            <person name="Sun H."/>
            <person name="Yadav J.S."/>
            <person name="Pangilinan J."/>
            <person name="Larsson K.H."/>
            <person name="Matsuura K."/>
            <person name="Barry K."/>
            <person name="Labutti K."/>
            <person name="Kuo R."/>
            <person name="Ohm R.A."/>
            <person name="Bhattacharya S.S."/>
            <person name="Shirouzu T."/>
            <person name="Yoshinaga Y."/>
            <person name="Martin F.M."/>
            <person name="Grigoriev I.V."/>
            <person name="Hibbett D.S."/>
        </authorList>
    </citation>
    <scope>NUCLEOTIDE SEQUENCE [LARGE SCALE GENOMIC DNA]</scope>
    <source>
        <strain evidence="2 3">HHB12733</strain>
    </source>
</reference>
<evidence type="ECO:0000256" key="1">
    <source>
        <dbReference type="SAM" id="MobiDB-lite"/>
    </source>
</evidence>
<dbReference type="OrthoDB" id="4590138at2759"/>
<protein>
    <submittedName>
        <fullName evidence="2">Uncharacterized protein</fullName>
    </submittedName>
</protein>
<sequence>MANNENATSNATEQPLALPSTSDAAEQSLEVGGTLYRFDALGPMITLSRIANWQELTQPERERTVRVLGRRNQ</sequence>
<gene>
    <name evidence="2" type="ORF">CALCODRAFT_486561</name>
</gene>
<organism evidence="2 3">
    <name type="scientific">Calocera cornea HHB12733</name>
    <dbReference type="NCBI Taxonomy" id="1353952"/>
    <lineage>
        <taxon>Eukaryota</taxon>
        <taxon>Fungi</taxon>
        <taxon>Dikarya</taxon>
        <taxon>Basidiomycota</taxon>
        <taxon>Agaricomycotina</taxon>
        <taxon>Dacrymycetes</taxon>
        <taxon>Dacrymycetales</taxon>
        <taxon>Dacrymycetaceae</taxon>
        <taxon>Calocera</taxon>
    </lineage>
</organism>